<evidence type="ECO:0000313" key="3">
    <source>
        <dbReference type="Proteomes" id="UP001054252"/>
    </source>
</evidence>
<sequence>MGTKLEFAVNPLAKSSKSNNFTLRCVDDWSNFKTGGLILKDSCQNSMDRHKMLESHNRESIRRTMQMHEDVFKHQVRELHRLYSVQRMLMDELKKEVKQNKSWNPTRSSNISFQFQDRKDGQVSREGSGSCSGDTMRMIRGFDLERLAVVAGPEEDNSGEVSIVEDQTGPRPTNFPRSTQMSLDGSDEDSEVELTLSIGSSSGKKRARNTGKGIVRELDSSASFKSDRGGDCSGPNTPMSSSSASLDQERKRPHWLFQSLSINRT</sequence>
<feature type="compositionally biased region" description="Polar residues" evidence="1">
    <location>
        <begin position="234"/>
        <end position="246"/>
    </location>
</feature>
<evidence type="ECO:0000313" key="2">
    <source>
        <dbReference type="EMBL" id="GKV20567.1"/>
    </source>
</evidence>
<organism evidence="2 3">
    <name type="scientific">Rubroshorea leprosula</name>
    <dbReference type="NCBI Taxonomy" id="152421"/>
    <lineage>
        <taxon>Eukaryota</taxon>
        <taxon>Viridiplantae</taxon>
        <taxon>Streptophyta</taxon>
        <taxon>Embryophyta</taxon>
        <taxon>Tracheophyta</taxon>
        <taxon>Spermatophyta</taxon>
        <taxon>Magnoliopsida</taxon>
        <taxon>eudicotyledons</taxon>
        <taxon>Gunneridae</taxon>
        <taxon>Pentapetalae</taxon>
        <taxon>rosids</taxon>
        <taxon>malvids</taxon>
        <taxon>Malvales</taxon>
        <taxon>Dipterocarpaceae</taxon>
        <taxon>Rubroshorea</taxon>
    </lineage>
</organism>
<name>A0AAV5K8C2_9ROSI</name>
<protein>
    <submittedName>
        <fullName evidence="2">Uncharacterized protein</fullName>
    </submittedName>
</protein>
<dbReference type="Proteomes" id="UP001054252">
    <property type="component" value="Unassembled WGS sequence"/>
</dbReference>
<gene>
    <name evidence="2" type="ORF">SLEP1_g30668</name>
</gene>
<feature type="region of interest" description="Disordered" evidence="1">
    <location>
        <begin position="151"/>
        <end position="265"/>
    </location>
</feature>
<dbReference type="AlphaFoldDB" id="A0AAV5K8C2"/>
<keyword evidence="3" id="KW-1185">Reference proteome</keyword>
<dbReference type="PANTHER" id="PTHR33167:SF33">
    <property type="entry name" value="MYB-CC TYPE TRANSCRIPTION FACTOR LHEQLE-CONTAINING DOMAIN-CONTAINING PROTEIN"/>
    <property type="match status" value="1"/>
</dbReference>
<accession>A0AAV5K8C2</accession>
<feature type="compositionally biased region" description="Polar residues" evidence="1">
    <location>
        <begin position="100"/>
        <end position="115"/>
    </location>
</feature>
<feature type="region of interest" description="Disordered" evidence="1">
    <location>
        <begin position="100"/>
        <end position="132"/>
    </location>
</feature>
<dbReference type="PANTHER" id="PTHR33167">
    <property type="entry name" value="TRANSCRIPTION FACTOR, PUTATIVE (DUF863)-RELATED"/>
    <property type="match status" value="1"/>
</dbReference>
<comment type="caution">
    <text evidence="2">The sequence shown here is derived from an EMBL/GenBank/DDBJ whole genome shotgun (WGS) entry which is preliminary data.</text>
</comment>
<dbReference type="EMBL" id="BPVZ01000055">
    <property type="protein sequence ID" value="GKV20567.1"/>
    <property type="molecule type" value="Genomic_DNA"/>
</dbReference>
<reference evidence="2 3" key="1">
    <citation type="journal article" date="2021" name="Commun. Biol.">
        <title>The genome of Shorea leprosula (Dipterocarpaceae) highlights the ecological relevance of drought in aseasonal tropical rainforests.</title>
        <authorList>
            <person name="Ng K.K.S."/>
            <person name="Kobayashi M.J."/>
            <person name="Fawcett J.A."/>
            <person name="Hatakeyama M."/>
            <person name="Paape T."/>
            <person name="Ng C.H."/>
            <person name="Ang C.C."/>
            <person name="Tnah L.H."/>
            <person name="Lee C.T."/>
            <person name="Nishiyama T."/>
            <person name="Sese J."/>
            <person name="O'Brien M.J."/>
            <person name="Copetti D."/>
            <person name="Mohd Noor M.I."/>
            <person name="Ong R.C."/>
            <person name="Putra M."/>
            <person name="Sireger I.Z."/>
            <person name="Indrioko S."/>
            <person name="Kosugi Y."/>
            <person name="Izuno A."/>
            <person name="Isagi Y."/>
            <person name="Lee S.L."/>
            <person name="Shimizu K.K."/>
        </authorList>
    </citation>
    <scope>NUCLEOTIDE SEQUENCE [LARGE SCALE GENOMIC DNA]</scope>
    <source>
        <strain evidence="2">214</strain>
    </source>
</reference>
<evidence type="ECO:0000256" key="1">
    <source>
        <dbReference type="SAM" id="MobiDB-lite"/>
    </source>
</evidence>
<feature type="compositionally biased region" description="Basic and acidic residues" evidence="1">
    <location>
        <begin position="214"/>
        <end position="230"/>
    </location>
</feature>
<proteinExistence type="predicted"/>